<dbReference type="RefSeq" id="WP_227305214.1">
    <property type="nucleotide sequence ID" value="NZ_JAESVA010000001.1"/>
</dbReference>
<evidence type="ECO:0000313" key="2">
    <source>
        <dbReference type="Proteomes" id="UP000721844"/>
    </source>
</evidence>
<dbReference type="EMBL" id="JAESVA010000001">
    <property type="protein sequence ID" value="MCB8878916.1"/>
    <property type="molecule type" value="Genomic_DNA"/>
</dbReference>
<reference evidence="1 2" key="1">
    <citation type="journal article" date="2021" name="Microorganisms">
        <title>Acidisoma silvae sp. nov. and Acidisomacellulosilytica sp. nov., Two Acidophilic Bacteria Isolated from Decaying Wood, Hydrolyzing Cellulose and Producing Poly-3-hydroxybutyrate.</title>
        <authorList>
            <person name="Mieszkin S."/>
            <person name="Pouder E."/>
            <person name="Uroz S."/>
            <person name="Simon-Colin C."/>
            <person name="Alain K."/>
        </authorList>
    </citation>
    <scope>NUCLEOTIDE SEQUENCE [LARGE SCALE GENOMIC DNA]</scope>
    <source>
        <strain evidence="1 2">HW T5.17</strain>
    </source>
</reference>
<evidence type="ECO:0000313" key="1">
    <source>
        <dbReference type="EMBL" id="MCB8878916.1"/>
    </source>
</evidence>
<keyword evidence="2" id="KW-1185">Reference proteome</keyword>
<comment type="caution">
    <text evidence="1">The sequence shown here is derived from an EMBL/GenBank/DDBJ whole genome shotgun (WGS) entry which is preliminary data.</text>
</comment>
<organism evidence="1 2">
    <name type="scientific">Acidisoma cellulosilyticum</name>
    <dbReference type="NCBI Taxonomy" id="2802395"/>
    <lineage>
        <taxon>Bacteria</taxon>
        <taxon>Pseudomonadati</taxon>
        <taxon>Pseudomonadota</taxon>
        <taxon>Alphaproteobacteria</taxon>
        <taxon>Acetobacterales</taxon>
        <taxon>Acidocellaceae</taxon>
        <taxon>Acidisoma</taxon>
    </lineage>
</organism>
<protein>
    <recommendedName>
        <fullName evidence="3">CopG family transcriptional regulator</fullName>
    </recommendedName>
</protein>
<sequence length="59" mass="6394">MADPNPQSVFDLEADAAVEARLDAEAEAEVAAGQTVPHDKVRIWLKDLAQGRKTPPPTR</sequence>
<accession>A0A963YXG2</accession>
<evidence type="ECO:0008006" key="3">
    <source>
        <dbReference type="Google" id="ProtNLM"/>
    </source>
</evidence>
<gene>
    <name evidence="1" type="ORF">ACELLULO517_01625</name>
</gene>
<dbReference type="Proteomes" id="UP000721844">
    <property type="component" value="Unassembled WGS sequence"/>
</dbReference>
<proteinExistence type="predicted"/>
<name>A0A963YXG2_9PROT</name>
<dbReference type="AlphaFoldDB" id="A0A963YXG2"/>